<dbReference type="Pfam" id="PF00005">
    <property type="entry name" value="ABC_tran"/>
    <property type="match status" value="1"/>
</dbReference>
<organism evidence="6 7">
    <name type="scientific">Corynebacterium genitalium ATCC 33030</name>
    <dbReference type="NCBI Taxonomy" id="585529"/>
    <lineage>
        <taxon>Bacteria</taxon>
        <taxon>Bacillati</taxon>
        <taxon>Actinomycetota</taxon>
        <taxon>Actinomycetes</taxon>
        <taxon>Mycobacteriales</taxon>
        <taxon>Corynebacteriaceae</taxon>
        <taxon>Corynebacterium</taxon>
    </lineage>
</organism>
<sequence length="362" mass="39215">MEDIRFDTVSVTFPGGTQGLRDVTLDIEAGEFLALVGPSGSGKTTLLRALAGFVEPNSGSIYVGGKDMTGIPPEDRHMGMVFQQHAVWPHMTVAQNVEYPLVRAGVDKRERASRVTDALELVGLDGLQERKPDALSGGQRQRVSLARAIVGDPRVLLLDEALSALDEPLRDVLRRELVALTRTHGLTTLHVTHDRGEALAMADRIAVLADAQLQQVATPDELYSAPATAWVAQFFSDATVLRARRNGFEYVSQDPAMSFHTSNLVTVGGRMEDLGEVIDIAVLPAAVRVVDSSDPYAARGTIESALFELDGHSVTLDVDGTTFRAKVRGRRPRIGETVGVRTERVLAYPVDDRTAADERTAP</sequence>
<evidence type="ECO:0000313" key="7">
    <source>
        <dbReference type="Proteomes" id="UP000004208"/>
    </source>
</evidence>
<dbReference type="InterPro" id="IPR050093">
    <property type="entry name" value="ABC_SmlMolc_Importer"/>
</dbReference>
<dbReference type="EC" id="7.6.2.9" evidence="4"/>
<dbReference type="STRING" id="585529.HMPREF0291_11434"/>
<dbReference type="Proteomes" id="UP000004208">
    <property type="component" value="Unassembled WGS sequence"/>
</dbReference>
<dbReference type="InterPro" id="IPR003439">
    <property type="entry name" value="ABC_transporter-like_ATP-bd"/>
</dbReference>
<dbReference type="GO" id="GO:0005524">
    <property type="term" value="F:ATP binding"/>
    <property type="evidence" value="ECO:0007669"/>
    <property type="project" value="UniProtKB-KW"/>
</dbReference>
<dbReference type="SMART" id="SM00382">
    <property type="entry name" value="AAA"/>
    <property type="match status" value="1"/>
</dbReference>
<dbReference type="InterPro" id="IPR027417">
    <property type="entry name" value="P-loop_NTPase"/>
</dbReference>
<gene>
    <name evidence="6" type="ORF">HMPREF0291_11434</name>
</gene>
<dbReference type="InterPro" id="IPR003593">
    <property type="entry name" value="AAA+_ATPase"/>
</dbReference>
<evidence type="ECO:0000313" key="6">
    <source>
        <dbReference type="EMBL" id="EFK53777.1"/>
    </source>
</evidence>
<dbReference type="SUPFAM" id="SSF52540">
    <property type="entry name" value="P-loop containing nucleoside triphosphate hydrolases"/>
    <property type="match status" value="1"/>
</dbReference>
<reference evidence="6" key="1">
    <citation type="submission" date="2010-06" db="EMBL/GenBank/DDBJ databases">
        <authorList>
            <person name="Muzny D."/>
            <person name="Qin X."/>
            <person name="Buhay C."/>
            <person name="Dugan-Rocha S."/>
            <person name="Ding Y."/>
            <person name="Chen G."/>
            <person name="Hawes A."/>
            <person name="Holder M."/>
            <person name="Jhangiani S."/>
            <person name="Johnson A."/>
            <person name="Khan Z."/>
            <person name="Li Z."/>
            <person name="Liu W."/>
            <person name="Liu X."/>
            <person name="Perez L."/>
            <person name="Shen H."/>
            <person name="Wang Q."/>
            <person name="Watt J."/>
            <person name="Xi L."/>
            <person name="Xin Y."/>
            <person name="Zhou J."/>
            <person name="Deng J."/>
            <person name="Jiang H."/>
            <person name="Liu Y."/>
            <person name="Qu J."/>
            <person name="Song X.-Z."/>
            <person name="Zhang L."/>
            <person name="Villasana D."/>
            <person name="Johnson A."/>
            <person name="Liu J."/>
            <person name="Liyanage D."/>
            <person name="Lorensuhewa L."/>
            <person name="Robinson T."/>
            <person name="Song A."/>
            <person name="Song B.-B."/>
            <person name="Dinh H."/>
            <person name="Thornton R."/>
            <person name="Coyle M."/>
            <person name="Francisco L."/>
            <person name="Jackson L."/>
            <person name="Javaid M."/>
            <person name="Korchina V."/>
            <person name="Kovar C."/>
            <person name="Mata R."/>
            <person name="Mathew T."/>
            <person name="Ngo R."/>
            <person name="Nguyen L."/>
            <person name="Nguyen N."/>
            <person name="Okwuonu G."/>
            <person name="Ongeri F."/>
            <person name="Pham C."/>
            <person name="Simmons D."/>
            <person name="Wilczek-Boney K."/>
            <person name="Hale W."/>
            <person name="Jakkamsetti A."/>
            <person name="Pham P."/>
            <person name="Ruth R."/>
            <person name="San Lucas F."/>
            <person name="Warren J."/>
            <person name="Zhang J."/>
            <person name="Zhao Z."/>
            <person name="Zhou C."/>
            <person name="Zhu D."/>
            <person name="Lee S."/>
            <person name="Bess C."/>
            <person name="Blankenburg K."/>
            <person name="Forbes L."/>
            <person name="Fu Q."/>
            <person name="Gubbala S."/>
            <person name="Hirani K."/>
            <person name="Jayaseelan J.C."/>
            <person name="Lara F."/>
            <person name="Munidasa M."/>
            <person name="Palculict T."/>
            <person name="Patil S."/>
            <person name="Pu L.-L."/>
            <person name="Saada N."/>
            <person name="Tang L."/>
            <person name="Weissenberger G."/>
            <person name="Zhu Y."/>
            <person name="Hemphill L."/>
            <person name="Shang Y."/>
            <person name="Youmans B."/>
            <person name="Ayvaz T."/>
            <person name="Ross M."/>
            <person name="Santibanez J."/>
            <person name="Aqrawi P."/>
            <person name="Gross S."/>
            <person name="Joshi V."/>
            <person name="Fowler G."/>
            <person name="Nazareth L."/>
            <person name="Reid J."/>
            <person name="Worley K."/>
            <person name="Petrosino J."/>
            <person name="Highlander S."/>
            <person name="Gibbs R."/>
        </authorList>
    </citation>
    <scope>NUCLEOTIDE SEQUENCE [LARGE SCALE GENOMIC DNA]</scope>
    <source>
        <strain evidence="6">ATCC 33030</strain>
    </source>
</reference>
<keyword evidence="1" id="KW-0813">Transport</keyword>
<dbReference type="PROSITE" id="PS00211">
    <property type="entry name" value="ABC_TRANSPORTER_1"/>
    <property type="match status" value="1"/>
</dbReference>
<dbReference type="InterPro" id="IPR017871">
    <property type="entry name" value="ABC_transporter-like_CS"/>
</dbReference>
<dbReference type="PROSITE" id="PS50893">
    <property type="entry name" value="ABC_TRANSPORTER_2"/>
    <property type="match status" value="1"/>
</dbReference>
<evidence type="ECO:0000256" key="2">
    <source>
        <dbReference type="ARBA" id="ARBA00022741"/>
    </source>
</evidence>
<dbReference type="OrthoDB" id="4395244at2"/>
<dbReference type="EMBL" id="ACLJ02000003">
    <property type="protein sequence ID" value="EFK53777.1"/>
    <property type="molecule type" value="Genomic_DNA"/>
</dbReference>
<dbReference type="FunFam" id="3.40.50.300:FF:000425">
    <property type="entry name" value="Probable ABC transporter, ATP-binding subunit"/>
    <property type="match status" value="1"/>
</dbReference>
<dbReference type="eggNOG" id="COG3842">
    <property type="taxonomic scope" value="Bacteria"/>
</dbReference>
<dbReference type="RefSeq" id="WP_005289817.1">
    <property type="nucleotide sequence ID" value="NZ_CM000961.1"/>
</dbReference>
<accession>D7WFF0</accession>
<comment type="caution">
    <text evidence="6">The sequence shown here is derived from an EMBL/GenBank/DDBJ whole genome shotgun (WGS) entry which is preliminary data.</text>
</comment>
<evidence type="ECO:0000256" key="4">
    <source>
        <dbReference type="ARBA" id="ARBA00066388"/>
    </source>
</evidence>
<keyword evidence="3 6" id="KW-0067">ATP-binding</keyword>
<evidence type="ECO:0000259" key="5">
    <source>
        <dbReference type="PROSITE" id="PS50893"/>
    </source>
</evidence>
<evidence type="ECO:0000256" key="1">
    <source>
        <dbReference type="ARBA" id="ARBA00022448"/>
    </source>
</evidence>
<feature type="domain" description="ABC transporter" evidence="5">
    <location>
        <begin position="4"/>
        <end position="235"/>
    </location>
</feature>
<dbReference type="HOGENOM" id="CLU_000604_1_1_11"/>
<protein>
    <recommendedName>
        <fullName evidence="4">ABC-type quaternary amine transporter</fullName>
        <ecNumber evidence="4">7.6.2.9</ecNumber>
    </recommendedName>
</protein>
<dbReference type="GO" id="GO:0016887">
    <property type="term" value="F:ATP hydrolysis activity"/>
    <property type="evidence" value="ECO:0007669"/>
    <property type="project" value="InterPro"/>
</dbReference>
<dbReference type="PANTHER" id="PTHR42781">
    <property type="entry name" value="SPERMIDINE/PUTRESCINE IMPORT ATP-BINDING PROTEIN POTA"/>
    <property type="match status" value="1"/>
</dbReference>
<name>D7WFF0_9CORY</name>
<dbReference type="GO" id="GO:0015418">
    <property type="term" value="F:ABC-type quaternary ammonium compound transporting activity"/>
    <property type="evidence" value="ECO:0007669"/>
    <property type="project" value="UniProtKB-EC"/>
</dbReference>
<proteinExistence type="predicted"/>
<keyword evidence="7" id="KW-1185">Reference proteome</keyword>
<dbReference type="AlphaFoldDB" id="D7WFF0"/>
<dbReference type="Gene3D" id="3.40.50.300">
    <property type="entry name" value="P-loop containing nucleotide triphosphate hydrolases"/>
    <property type="match status" value="1"/>
</dbReference>
<keyword evidence="2" id="KW-0547">Nucleotide-binding</keyword>
<evidence type="ECO:0000256" key="3">
    <source>
        <dbReference type="ARBA" id="ARBA00022840"/>
    </source>
</evidence>
<dbReference type="PANTHER" id="PTHR42781:SF4">
    <property type="entry name" value="SPERMIDINE_PUTRESCINE IMPORT ATP-BINDING PROTEIN POTA"/>
    <property type="match status" value="1"/>
</dbReference>